<dbReference type="OrthoDB" id="10669700at2759"/>
<proteinExistence type="predicted"/>
<feature type="compositionally biased region" description="Polar residues" evidence="1">
    <location>
        <begin position="382"/>
        <end position="395"/>
    </location>
</feature>
<keyword evidence="3" id="KW-1185">Reference proteome</keyword>
<feature type="region of interest" description="Disordered" evidence="1">
    <location>
        <begin position="176"/>
        <end position="206"/>
    </location>
</feature>
<name>U6L082_EIMTE</name>
<dbReference type="Proteomes" id="UP000030747">
    <property type="component" value="Unassembled WGS sequence"/>
</dbReference>
<dbReference type="VEuPathDB" id="ToxoDB:ETH_00035325"/>
<accession>U6L082</accession>
<evidence type="ECO:0000313" key="2">
    <source>
        <dbReference type="EMBL" id="CDJ43827.1"/>
    </source>
</evidence>
<feature type="compositionally biased region" description="Low complexity" evidence="1">
    <location>
        <begin position="176"/>
        <end position="196"/>
    </location>
</feature>
<gene>
    <name evidence="2" type="ORF">ETH_00035325</name>
</gene>
<feature type="region of interest" description="Disordered" evidence="1">
    <location>
        <begin position="341"/>
        <end position="395"/>
    </location>
</feature>
<protein>
    <submittedName>
        <fullName evidence="2">Uncharacterized protein</fullName>
    </submittedName>
</protein>
<evidence type="ECO:0000256" key="1">
    <source>
        <dbReference type="SAM" id="MobiDB-lite"/>
    </source>
</evidence>
<dbReference type="GeneID" id="25256106"/>
<feature type="non-terminal residue" evidence="2">
    <location>
        <position position="1"/>
    </location>
</feature>
<feature type="compositionally biased region" description="Low complexity" evidence="1">
    <location>
        <begin position="345"/>
        <end position="381"/>
    </location>
</feature>
<evidence type="ECO:0000313" key="3">
    <source>
        <dbReference type="Proteomes" id="UP000030747"/>
    </source>
</evidence>
<dbReference type="EMBL" id="HG676211">
    <property type="protein sequence ID" value="CDJ43827.1"/>
    <property type="molecule type" value="Genomic_DNA"/>
</dbReference>
<feature type="region of interest" description="Disordered" evidence="1">
    <location>
        <begin position="83"/>
        <end position="133"/>
    </location>
</feature>
<reference evidence="2" key="1">
    <citation type="submission" date="2013-10" db="EMBL/GenBank/DDBJ databases">
        <title>Genomic analysis of the causative agents of coccidiosis in chickens.</title>
        <authorList>
            <person name="Reid A.J."/>
            <person name="Blake D."/>
            <person name="Billington K."/>
            <person name="Browne H."/>
            <person name="Dunn M."/>
            <person name="Hung S."/>
            <person name="Kawahara F."/>
            <person name="Miranda-Saavedra D."/>
            <person name="Mourier T."/>
            <person name="Nagra H."/>
            <person name="Otto T.D."/>
            <person name="Rawlings N."/>
            <person name="Sanchez A."/>
            <person name="Sanders M."/>
            <person name="Subramaniam C."/>
            <person name="Tay Y."/>
            <person name="Dear P."/>
            <person name="Doerig C."/>
            <person name="Gruber A."/>
            <person name="Parkinson J."/>
            <person name="Shirley M."/>
            <person name="Wan K.L."/>
            <person name="Berriman M."/>
            <person name="Tomley F."/>
            <person name="Pain A."/>
        </authorList>
    </citation>
    <scope>NUCLEOTIDE SEQUENCE [LARGE SCALE GENOMIC DNA]</scope>
    <source>
        <strain evidence="2">Houghton</strain>
    </source>
</reference>
<dbReference type="AlphaFoldDB" id="U6L082"/>
<dbReference type="RefSeq" id="XP_013234576.1">
    <property type="nucleotide sequence ID" value="XM_013379122.1"/>
</dbReference>
<reference evidence="2" key="2">
    <citation type="submission" date="2013-10" db="EMBL/GenBank/DDBJ databases">
        <authorList>
            <person name="Aslett M."/>
        </authorList>
    </citation>
    <scope>NUCLEOTIDE SEQUENCE [LARGE SCALE GENOMIC DNA]</scope>
    <source>
        <strain evidence="2">Houghton</strain>
    </source>
</reference>
<organism evidence="2 3">
    <name type="scientific">Eimeria tenella</name>
    <name type="common">Coccidian parasite</name>
    <dbReference type="NCBI Taxonomy" id="5802"/>
    <lineage>
        <taxon>Eukaryota</taxon>
        <taxon>Sar</taxon>
        <taxon>Alveolata</taxon>
        <taxon>Apicomplexa</taxon>
        <taxon>Conoidasida</taxon>
        <taxon>Coccidia</taxon>
        <taxon>Eucoccidiorida</taxon>
        <taxon>Eimeriorina</taxon>
        <taxon>Eimeriidae</taxon>
        <taxon>Eimeria</taxon>
    </lineage>
</organism>
<sequence>LPVVEEPLQVWAVLELEVLSPPHASGDRFVLHYSPSLNGAPDCLVLLLDVQRGLHRLLLLQQQLLLLQRQQVSASQQQQQQQQQQELQEQQAEETARRTPKRRVKDQRRDDRDHTYYGSRRRQQQQQQLQQQEDLSGFPTVQVWMDGKYYPACIRSVKPPAPSATETARSLLAAAAAAESEQQHGLQQQQQQQQQQLRAEPVKGSHGPAELRRLALASALWAVVGSEAYPFFVTDAIPVNSSSSSSSSSREAEGAASAASDAAAWRYVASIGFEALEVQYLPEEGAPGGPPEWLSPWEVDFAPGPLHAEEQQLQQLLQQHEFPRQRQLWLLQQLETLMATPADTSSSSSSSSSSSNSSSSSMAPALRYQQWQQLRMHQQRQNCTDKTPWSSSQLR</sequence>
<dbReference type="VEuPathDB" id="ToxoDB:ETH2_1018400"/>